<keyword evidence="3" id="KW-1185">Reference proteome</keyword>
<gene>
    <name evidence="2" type="ORF">SAMN04487948_1459</name>
</gene>
<accession>A0A1H8WWI8</accession>
<dbReference type="Proteomes" id="UP000199126">
    <property type="component" value="Unassembled WGS sequence"/>
</dbReference>
<reference evidence="3" key="1">
    <citation type="submission" date="2016-10" db="EMBL/GenBank/DDBJ databases">
        <authorList>
            <person name="Varghese N."/>
            <person name="Submissions S."/>
        </authorList>
    </citation>
    <scope>NUCLEOTIDE SEQUENCE [LARGE SCALE GENOMIC DNA]</scope>
    <source>
        <strain evidence="3">CGMCC 1.10121</strain>
    </source>
</reference>
<feature type="region of interest" description="Disordered" evidence="1">
    <location>
        <begin position="49"/>
        <end position="75"/>
    </location>
</feature>
<protein>
    <submittedName>
        <fullName evidence="2">Uncharacterized protein</fullName>
    </submittedName>
</protein>
<evidence type="ECO:0000313" key="2">
    <source>
        <dbReference type="EMBL" id="SEP31448.1"/>
    </source>
</evidence>
<sequence>MSKTSTPSGLPDTTLDALQSITTAADAEAFIDAAAHDLGLVWGRVGDMNNTGTIESGSGPKNALGEIETNGIDES</sequence>
<dbReference type="RefSeq" id="WP_089828146.1">
    <property type="nucleotide sequence ID" value="NZ_FODV01000045.1"/>
</dbReference>
<evidence type="ECO:0000256" key="1">
    <source>
        <dbReference type="SAM" id="MobiDB-lite"/>
    </source>
</evidence>
<proteinExistence type="predicted"/>
<organism evidence="2 3">
    <name type="scientific">Halogranum amylolyticum</name>
    <dbReference type="NCBI Taxonomy" id="660520"/>
    <lineage>
        <taxon>Archaea</taxon>
        <taxon>Methanobacteriati</taxon>
        <taxon>Methanobacteriota</taxon>
        <taxon>Stenosarchaea group</taxon>
        <taxon>Halobacteria</taxon>
        <taxon>Halobacteriales</taxon>
        <taxon>Haloferacaceae</taxon>
    </lineage>
</organism>
<name>A0A1H8WWI8_9EURY</name>
<dbReference type="EMBL" id="FODV01000045">
    <property type="protein sequence ID" value="SEP31448.1"/>
    <property type="molecule type" value="Genomic_DNA"/>
</dbReference>
<evidence type="ECO:0000313" key="3">
    <source>
        <dbReference type="Proteomes" id="UP000199126"/>
    </source>
</evidence>
<dbReference type="AlphaFoldDB" id="A0A1H8WWI8"/>